<evidence type="ECO:0000256" key="1">
    <source>
        <dbReference type="SAM" id="MobiDB-lite"/>
    </source>
</evidence>
<gene>
    <name evidence="2" type="ORF">ACFSM5_20645</name>
</gene>
<organism evidence="2 3">
    <name type="scientific">Lacibacterium aquatile</name>
    <dbReference type="NCBI Taxonomy" id="1168082"/>
    <lineage>
        <taxon>Bacteria</taxon>
        <taxon>Pseudomonadati</taxon>
        <taxon>Pseudomonadota</taxon>
        <taxon>Alphaproteobacteria</taxon>
        <taxon>Rhodospirillales</taxon>
        <taxon>Rhodospirillaceae</taxon>
    </lineage>
</organism>
<name>A0ABW5DWS8_9PROT</name>
<evidence type="ECO:0000313" key="3">
    <source>
        <dbReference type="Proteomes" id="UP001597295"/>
    </source>
</evidence>
<comment type="caution">
    <text evidence="2">The sequence shown here is derived from an EMBL/GenBank/DDBJ whole genome shotgun (WGS) entry which is preliminary data.</text>
</comment>
<dbReference type="Proteomes" id="UP001597295">
    <property type="component" value="Unassembled WGS sequence"/>
</dbReference>
<protein>
    <submittedName>
        <fullName evidence="2">Uncharacterized protein</fullName>
    </submittedName>
</protein>
<accession>A0ABW5DWS8</accession>
<evidence type="ECO:0000313" key="2">
    <source>
        <dbReference type="EMBL" id="MFD2265325.1"/>
    </source>
</evidence>
<feature type="region of interest" description="Disordered" evidence="1">
    <location>
        <begin position="187"/>
        <end position="206"/>
    </location>
</feature>
<proteinExistence type="predicted"/>
<dbReference type="RefSeq" id="WP_379878545.1">
    <property type="nucleotide sequence ID" value="NZ_JBHUIP010000016.1"/>
</dbReference>
<keyword evidence="3" id="KW-1185">Reference proteome</keyword>
<dbReference type="EMBL" id="JBHUIP010000016">
    <property type="protein sequence ID" value="MFD2265325.1"/>
    <property type="molecule type" value="Genomic_DNA"/>
</dbReference>
<reference evidence="3" key="1">
    <citation type="journal article" date="2019" name="Int. J. Syst. Evol. Microbiol.">
        <title>The Global Catalogue of Microorganisms (GCM) 10K type strain sequencing project: providing services to taxonomists for standard genome sequencing and annotation.</title>
        <authorList>
            <consortium name="The Broad Institute Genomics Platform"/>
            <consortium name="The Broad Institute Genome Sequencing Center for Infectious Disease"/>
            <person name="Wu L."/>
            <person name="Ma J."/>
        </authorList>
    </citation>
    <scope>NUCLEOTIDE SEQUENCE [LARGE SCALE GENOMIC DNA]</scope>
    <source>
        <strain evidence="3">CGMCC 1.19062</strain>
    </source>
</reference>
<dbReference type="SUPFAM" id="SSF56399">
    <property type="entry name" value="ADP-ribosylation"/>
    <property type="match status" value="1"/>
</dbReference>
<sequence>MNLVYGNKPRRLFLLVDPTDPAVRTHIGLQGAIEVLPTVPASTGYHNALNADASTEDMIERFRVTNAAIYPPRSRAIFAFDRIDDAWGYADTLPAKTAKRILKIAETEGTYLLSLHDASWVNLLRGHRAIPSELVQMACESYWRGETLLSKASQLGQHGGRRVPVLQALFFGRLVFPNRVFDKADVARPTGRRPLPAEAEETPVDD</sequence>